<reference evidence="2" key="1">
    <citation type="submission" date="2016-03" db="EMBL/GenBank/DDBJ databases">
        <title>Sphingomonas melonis TY, whole genome shotgun sequencing.</title>
        <authorList>
            <person name="Wang H."/>
            <person name="Zhu P."/>
        </authorList>
    </citation>
    <scope>NUCLEOTIDE SEQUENCE [LARGE SCALE GENOMIC DNA]</scope>
    <source>
        <strain evidence="2">TY</strain>
    </source>
</reference>
<feature type="region of interest" description="Disordered" evidence="1">
    <location>
        <begin position="1"/>
        <end position="24"/>
    </location>
</feature>
<organism evidence="2 3">
    <name type="scientific">Sphingomonas melonis TY</name>
    <dbReference type="NCBI Taxonomy" id="621456"/>
    <lineage>
        <taxon>Bacteria</taxon>
        <taxon>Pseudomonadati</taxon>
        <taxon>Pseudomonadota</taxon>
        <taxon>Alphaproteobacteria</taxon>
        <taxon>Sphingomonadales</taxon>
        <taxon>Sphingomonadaceae</taxon>
        <taxon>Sphingomonas</taxon>
    </lineage>
</organism>
<feature type="compositionally biased region" description="Basic and acidic residues" evidence="1">
    <location>
        <begin position="15"/>
        <end position="24"/>
    </location>
</feature>
<comment type="caution">
    <text evidence="2">The sequence shown here is derived from an EMBL/GenBank/DDBJ whole genome shotgun (WGS) entry which is preliminary data.</text>
</comment>
<dbReference type="OrthoDB" id="7572253at2"/>
<dbReference type="KEGG" id="smy:BJP26_14290"/>
<dbReference type="AlphaFoldDB" id="A0A175Y1Q1"/>
<protein>
    <submittedName>
        <fullName evidence="2">Uncharacterized protein</fullName>
    </submittedName>
</protein>
<sequence>MAHREQQVGSPGSGDPDHKADADLADDFRTQSFHLMQAHPIAAAHLVLAAASIAPTCAAEQEVADEFSYVIADFAQQLGILHQRELRRRSRLSAVKS</sequence>
<name>A0A175Y1Q1_9SPHN</name>
<evidence type="ECO:0000313" key="2">
    <source>
        <dbReference type="EMBL" id="KZB94518.1"/>
    </source>
</evidence>
<keyword evidence="3" id="KW-1185">Reference proteome</keyword>
<dbReference type="Proteomes" id="UP000078460">
    <property type="component" value="Unassembled WGS sequence"/>
</dbReference>
<dbReference type="EMBL" id="LQCK02000031">
    <property type="protein sequence ID" value="KZB94518.1"/>
    <property type="molecule type" value="Genomic_DNA"/>
</dbReference>
<dbReference type="STRING" id="621456.BJP26_14290"/>
<proteinExistence type="predicted"/>
<accession>A0A175Y1Q1</accession>
<gene>
    <name evidence="2" type="ORF">AVM11_18620</name>
</gene>
<evidence type="ECO:0000313" key="3">
    <source>
        <dbReference type="Proteomes" id="UP000078460"/>
    </source>
</evidence>
<dbReference type="RefSeq" id="WP_063113190.1">
    <property type="nucleotide sequence ID" value="NZ_CP017578.1"/>
</dbReference>
<evidence type="ECO:0000256" key="1">
    <source>
        <dbReference type="SAM" id="MobiDB-lite"/>
    </source>
</evidence>